<dbReference type="Proteomes" id="UP000583127">
    <property type="component" value="Unassembled WGS sequence"/>
</dbReference>
<proteinExistence type="predicted"/>
<organism evidence="3 4">
    <name type="scientific">Paraburkholderia antibiotica</name>
    <dbReference type="NCBI Taxonomy" id="2728839"/>
    <lineage>
        <taxon>Bacteria</taxon>
        <taxon>Pseudomonadati</taxon>
        <taxon>Pseudomonadota</taxon>
        <taxon>Betaproteobacteria</taxon>
        <taxon>Burkholderiales</taxon>
        <taxon>Burkholderiaceae</taxon>
        <taxon>Paraburkholderia</taxon>
    </lineage>
</organism>
<name>A0A7Y0A1X3_9BURK</name>
<dbReference type="EMBL" id="JABBFZ010000027">
    <property type="protein sequence ID" value="NML34933.1"/>
    <property type="molecule type" value="Genomic_DNA"/>
</dbReference>
<dbReference type="SUPFAM" id="SSF46689">
    <property type="entry name" value="Homeodomain-like"/>
    <property type="match status" value="1"/>
</dbReference>
<sequence length="176" mass="18808">MGRKSKLTEEQWARIKERLLEGESGRALAEEFGVSETAIRKKVSSQVSEIKSVANQIATAQTALSKLPISSQISAQSLAQRLMSISSHLASAADYGAATAHRLAGIAHMKVAEIDDSAPLTEESVQTLKGVAVLSRMANEASEIGVNLLKANKDKALDEPEKPTMTLDDFYGGSKP</sequence>
<dbReference type="RefSeq" id="WP_169501119.1">
    <property type="nucleotide sequence ID" value="NZ_JABBFZ010000027.1"/>
</dbReference>
<dbReference type="GO" id="GO:0000150">
    <property type="term" value="F:DNA strand exchange activity"/>
    <property type="evidence" value="ECO:0007669"/>
    <property type="project" value="InterPro"/>
</dbReference>
<feature type="compositionally biased region" description="Basic and acidic residues" evidence="1">
    <location>
        <begin position="153"/>
        <end position="162"/>
    </location>
</feature>
<dbReference type="AlphaFoldDB" id="A0A7Y0A1X3"/>
<evidence type="ECO:0000259" key="2">
    <source>
        <dbReference type="Pfam" id="PF02796"/>
    </source>
</evidence>
<feature type="region of interest" description="Disordered" evidence="1">
    <location>
        <begin position="153"/>
        <end position="176"/>
    </location>
</feature>
<evidence type="ECO:0000256" key="1">
    <source>
        <dbReference type="SAM" id="MobiDB-lite"/>
    </source>
</evidence>
<keyword evidence="4" id="KW-1185">Reference proteome</keyword>
<dbReference type="Gene3D" id="1.10.10.60">
    <property type="entry name" value="Homeodomain-like"/>
    <property type="match status" value="1"/>
</dbReference>
<feature type="domain" description="Resolvase HTH" evidence="2">
    <location>
        <begin position="2"/>
        <end position="42"/>
    </location>
</feature>
<comment type="caution">
    <text evidence="3">The sequence shown here is derived from an EMBL/GenBank/DDBJ whole genome shotgun (WGS) entry which is preliminary data.</text>
</comment>
<dbReference type="GO" id="GO:0003677">
    <property type="term" value="F:DNA binding"/>
    <property type="evidence" value="ECO:0007669"/>
    <property type="project" value="InterPro"/>
</dbReference>
<dbReference type="CDD" id="cd00569">
    <property type="entry name" value="HTH_Hin_like"/>
    <property type="match status" value="1"/>
</dbReference>
<dbReference type="Pfam" id="PF02796">
    <property type="entry name" value="HTH_7"/>
    <property type="match status" value="1"/>
</dbReference>
<accession>A0A7Y0A1X3</accession>
<evidence type="ECO:0000313" key="4">
    <source>
        <dbReference type="Proteomes" id="UP000583127"/>
    </source>
</evidence>
<evidence type="ECO:0000313" key="3">
    <source>
        <dbReference type="EMBL" id="NML34933.1"/>
    </source>
</evidence>
<reference evidence="3 4" key="1">
    <citation type="submission" date="2020-04" db="EMBL/GenBank/DDBJ databases">
        <title>Paraburkholderia sp. G-4-1-8 isolated from soil.</title>
        <authorList>
            <person name="Dahal R.H."/>
        </authorList>
    </citation>
    <scope>NUCLEOTIDE SEQUENCE [LARGE SCALE GENOMIC DNA]</scope>
    <source>
        <strain evidence="3 4">G-4-1-8</strain>
    </source>
</reference>
<dbReference type="InterPro" id="IPR009057">
    <property type="entry name" value="Homeodomain-like_sf"/>
</dbReference>
<gene>
    <name evidence="3" type="ORF">HHL14_29435</name>
</gene>
<protein>
    <submittedName>
        <fullName evidence="3">Hin recombinase</fullName>
    </submittedName>
</protein>
<dbReference type="InterPro" id="IPR006120">
    <property type="entry name" value="Resolvase_HTH_dom"/>
</dbReference>